<protein>
    <submittedName>
        <fullName evidence="2">Uncharacterized protein</fullName>
    </submittedName>
</protein>
<dbReference type="Proteomes" id="UP000585474">
    <property type="component" value="Unassembled WGS sequence"/>
</dbReference>
<feature type="region of interest" description="Disordered" evidence="1">
    <location>
        <begin position="907"/>
        <end position="930"/>
    </location>
</feature>
<dbReference type="EMBL" id="BJWL01000003">
    <property type="protein sequence ID" value="GFY84167.1"/>
    <property type="molecule type" value="Genomic_DNA"/>
</dbReference>
<feature type="compositionally biased region" description="Low complexity" evidence="1">
    <location>
        <begin position="374"/>
        <end position="385"/>
    </location>
</feature>
<gene>
    <name evidence="2" type="ORF">Acr_03g0009410</name>
</gene>
<reference evidence="2 3" key="1">
    <citation type="submission" date="2019-07" db="EMBL/GenBank/DDBJ databases">
        <title>De Novo Assembly of kiwifruit Actinidia rufa.</title>
        <authorList>
            <person name="Sugita-Konishi S."/>
            <person name="Sato K."/>
            <person name="Mori E."/>
            <person name="Abe Y."/>
            <person name="Kisaki G."/>
            <person name="Hamano K."/>
            <person name="Suezawa K."/>
            <person name="Otani M."/>
            <person name="Fukuda T."/>
            <person name="Manabe T."/>
            <person name="Gomi K."/>
            <person name="Tabuchi M."/>
            <person name="Akimitsu K."/>
            <person name="Kataoka I."/>
        </authorList>
    </citation>
    <scope>NUCLEOTIDE SEQUENCE [LARGE SCALE GENOMIC DNA]</scope>
    <source>
        <strain evidence="3">cv. Fuchu</strain>
    </source>
</reference>
<comment type="caution">
    <text evidence="2">The sequence shown here is derived from an EMBL/GenBank/DDBJ whole genome shotgun (WGS) entry which is preliminary data.</text>
</comment>
<evidence type="ECO:0000313" key="2">
    <source>
        <dbReference type="EMBL" id="GFY84167.1"/>
    </source>
</evidence>
<feature type="region of interest" description="Disordered" evidence="1">
    <location>
        <begin position="266"/>
        <end position="290"/>
    </location>
</feature>
<organism evidence="2 3">
    <name type="scientific">Actinidia rufa</name>
    <dbReference type="NCBI Taxonomy" id="165716"/>
    <lineage>
        <taxon>Eukaryota</taxon>
        <taxon>Viridiplantae</taxon>
        <taxon>Streptophyta</taxon>
        <taxon>Embryophyta</taxon>
        <taxon>Tracheophyta</taxon>
        <taxon>Spermatophyta</taxon>
        <taxon>Magnoliopsida</taxon>
        <taxon>eudicotyledons</taxon>
        <taxon>Gunneridae</taxon>
        <taxon>Pentapetalae</taxon>
        <taxon>asterids</taxon>
        <taxon>Ericales</taxon>
        <taxon>Actinidiaceae</taxon>
        <taxon>Actinidia</taxon>
    </lineage>
</organism>
<evidence type="ECO:0000256" key="1">
    <source>
        <dbReference type="SAM" id="MobiDB-lite"/>
    </source>
</evidence>
<feature type="compositionally biased region" description="Basic and acidic residues" evidence="1">
    <location>
        <begin position="864"/>
        <end position="876"/>
    </location>
</feature>
<keyword evidence="3" id="KW-1185">Reference proteome</keyword>
<dbReference type="PANTHER" id="PTHR34536:SF6">
    <property type="entry name" value="DENTIN SIALOPHOSPHOPROTEIN-LIKE PROTEIN"/>
    <property type="match status" value="1"/>
</dbReference>
<sequence>MPLVDSMGPPSASMLNTVNLELSKFILPELTWKTVTKGFRSAPRRSRKPARSMNMGVQEDDKSTNRGEPSVSESEKLGVAVLGRRFSDNIEPVPIKKRRLLFQSTSLRPQTPSPHYEESLSSQLWTCSPQPEDFDLTIESKCVSGQWWCSDSVANQEMGAFNASGEVQSSRGAFVNGKLSEVKNRKLEDFSGIALLAAAACNNSISDDAHNVKEGPVLDVFFTSGADSSISVAPLERTITSSESGNLFLRERHEDNIYGLMTQDTSATMSPNLNHKRDSEAGNKSSSMKDGRLHWDLNTVMEAWELPCDDLNIGSQGNSSESIPDDGVRSEKPEEFEGCVRHKDPEHASELLKYSTAKTEVFTEVICKDKELDSSPSTVSNPISSGPHCNEKMNTSPTNVIIQTRESWFGVPALQVGQALSILDPAVSDKVVCEIDNIQSKEESKNTFHLPDSWTSPTHLACTVTCPMSDVIDYSVCKKSGPFHSSAEHENLSALGTTSGGGQHVDVGEKQDMELSPAIATVMDSLLHVDKELVSKSCACFGEVALEDPIVDACGLDTSHGDHGHTACGEKMTQIQADYESPFEDGELRESIVRFCEENEVEGQTECVDYESDYRDGDNFDATNQCMPEVGPDSLQNDNNGNLKESSNSVSLNIFPGQGLLAEGCEHSYYLTGEANKVSTRKILASDSMCGLEVEDTSAGEVGSRVAGEKLLFHIEGLSSSDALSGKDNVYMQHSRSRYRSSGRVIGSEKFLNRDRLALPMQDRSQGDSPADYWDSRNRYQTGYQQGTGHPRTRRVIANSAAKIDGSTYHDQRRIMTYSSKDVYRPLIRRRSPAESDDGYSVPRRPVAARGNGYITNRGRSRPYRQEFNRRPREGYHGPMSKNPASSSVRLPHYLARRERSFSPILHRGANFSRSQGKSRSRSRTRSPVMRHLQRERNVAVRRFSRSPDFRSEARMERVRMSNYAADNEDVFMSPPRTRFSPQRHSRLIDDRNFVDAHFREREPLGRLSVLNQKFDSGVSPGRMKPDDCFKSKIRHGRFTQLFGGDGRGHKYGGNDCERTKYRDKYETSHGVRRDTSGVIRRPRHDVEDCFEVHNTHDEDNYIKGTDRRDIPRSTRGPFRYSNERNSRLSEIRDYN</sequence>
<proteinExistence type="predicted"/>
<feature type="region of interest" description="Disordered" evidence="1">
    <location>
        <begin position="373"/>
        <end position="392"/>
    </location>
</feature>
<feature type="region of interest" description="Disordered" evidence="1">
    <location>
        <begin position="38"/>
        <end position="74"/>
    </location>
</feature>
<name>A0A7J0EEW0_9ERIC</name>
<accession>A0A7J0EEW0</accession>
<feature type="compositionally biased region" description="Basic and acidic residues" evidence="1">
    <location>
        <begin position="1101"/>
        <end position="1113"/>
    </location>
</feature>
<feature type="region of interest" description="Disordered" evidence="1">
    <location>
        <begin position="831"/>
        <end position="888"/>
    </location>
</feature>
<evidence type="ECO:0000313" key="3">
    <source>
        <dbReference type="Proteomes" id="UP000585474"/>
    </source>
</evidence>
<dbReference type="AlphaFoldDB" id="A0A7J0EEW0"/>
<feature type="region of interest" description="Disordered" evidence="1">
    <location>
        <begin position="1101"/>
        <end position="1122"/>
    </location>
</feature>
<dbReference type="PANTHER" id="PTHR34536">
    <property type="entry name" value="DENTIN SIALOPHOSPHOPROTEIN-LIKE PROTEIN"/>
    <property type="match status" value="1"/>
</dbReference>
<dbReference type="OrthoDB" id="1350766at2759"/>
<feature type="compositionally biased region" description="Basic and acidic residues" evidence="1">
    <location>
        <begin position="275"/>
        <end position="290"/>
    </location>
</feature>